<dbReference type="EMBL" id="JASPKY010000368">
    <property type="protein sequence ID" value="KAK9703490.1"/>
    <property type="molecule type" value="Genomic_DNA"/>
</dbReference>
<accession>A0AAW1JJB5</accession>
<proteinExistence type="predicted"/>
<sequence length="123" mass="14601">MLEKWANVSVKRFCGLVPNPRQKVVFEDDEMRGAKTEDATPKKVVAKCQHALILMLEKWANVSVKRFCRLVPNPQQKGVFEDDETIFCRNVRKFQEKTYPAYYWRCASRHLERCKDVEERSEF</sequence>
<protein>
    <submittedName>
        <fullName evidence="1">Uncharacterized protein</fullName>
    </submittedName>
</protein>
<evidence type="ECO:0000313" key="1">
    <source>
        <dbReference type="EMBL" id="KAK9703490.1"/>
    </source>
</evidence>
<organism evidence="1 2">
    <name type="scientific">Popillia japonica</name>
    <name type="common">Japanese beetle</name>
    <dbReference type="NCBI Taxonomy" id="7064"/>
    <lineage>
        <taxon>Eukaryota</taxon>
        <taxon>Metazoa</taxon>
        <taxon>Ecdysozoa</taxon>
        <taxon>Arthropoda</taxon>
        <taxon>Hexapoda</taxon>
        <taxon>Insecta</taxon>
        <taxon>Pterygota</taxon>
        <taxon>Neoptera</taxon>
        <taxon>Endopterygota</taxon>
        <taxon>Coleoptera</taxon>
        <taxon>Polyphaga</taxon>
        <taxon>Scarabaeiformia</taxon>
        <taxon>Scarabaeidae</taxon>
        <taxon>Rutelinae</taxon>
        <taxon>Popillia</taxon>
    </lineage>
</organism>
<reference evidence="1 2" key="1">
    <citation type="journal article" date="2024" name="BMC Genomics">
        <title>De novo assembly and annotation of Popillia japonica's genome with initial clues to its potential as an invasive pest.</title>
        <authorList>
            <person name="Cucini C."/>
            <person name="Boschi S."/>
            <person name="Funari R."/>
            <person name="Cardaioli E."/>
            <person name="Iannotti N."/>
            <person name="Marturano G."/>
            <person name="Paoli F."/>
            <person name="Bruttini M."/>
            <person name="Carapelli A."/>
            <person name="Frati F."/>
            <person name="Nardi F."/>
        </authorList>
    </citation>
    <scope>NUCLEOTIDE SEQUENCE [LARGE SCALE GENOMIC DNA]</scope>
    <source>
        <strain evidence="1">DMR45628</strain>
    </source>
</reference>
<keyword evidence="2" id="KW-1185">Reference proteome</keyword>
<gene>
    <name evidence="1" type="ORF">QE152_g29281</name>
</gene>
<evidence type="ECO:0000313" key="2">
    <source>
        <dbReference type="Proteomes" id="UP001458880"/>
    </source>
</evidence>
<dbReference type="AlphaFoldDB" id="A0AAW1JJB5"/>
<dbReference type="Proteomes" id="UP001458880">
    <property type="component" value="Unassembled WGS sequence"/>
</dbReference>
<name>A0AAW1JJB5_POPJA</name>
<comment type="caution">
    <text evidence="1">The sequence shown here is derived from an EMBL/GenBank/DDBJ whole genome shotgun (WGS) entry which is preliminary data.</text>
</comment>